<dbReference type="SUPFAM" id="SSF51445">
    <property type="entry name" value="(Trans)glycosidases"/>
    <property type="match status" value="1"/>
</dbReference>
<evidence type="ECO:0000256" key="1">
    <source>
        <dbReference type="ARBA" id="ARBA00001231"/>
    </source>
</evidence>
<dbReference type="InterPro" id="IPR001764">
    <property type="entry name" value="Glyco_hydro_3_N"/>
</dbReference>
<organism evidence="7 8">
    <name type="scientific">Novipirellula aureliae</name>
    <dbReference type="NCBI Taxonomy" id="2527966"/>
    <lineage>
        <taxon>Bacteria</taxon>
        <taxon>Pseudomonadati</taxon>
        <taxon>Planctomycetota</taxon>
        <taxon>Planctomycetia</taxon>
        <taxon>Pirellulales</taxon>
        <taxon>Pirellulaceae</taxon>
        <taxon>Novipirellula</taxon>
    </lineage>
</organism>
<reference evidence="7 8" key="1">
    <citation type="submission" date="2019-02" db="EMBL/GenBank/DDBJ databases">
        <title>Deep-cultivation of Planctomycetes and their phenomic and genomic characterization uncovers novel biology.</title>
        <authorList>
            <person name="Wiegand S."/>
            <person name="Jogler M."/>
            <person name="Boedeker C."/>
            <person name="Pinto D."/>
            <person name="Vollmers J."/>
            <person name="Rivas-Marin E."/>
            <person name="Kohn T."/>
            <person name="Peeters S.H."/>
            <person name="Heuer A."/>
            <person name="Rast P."/>
            <person name="Oberbeckmann S."/>
            <person name="Bunk B."/>
            <person name="Jeske O."/>
            <person name="Meyerdierks A."/>
            <person name="Storesund J.E."/>
            <person name="Kallscheuer N."/>
            <person name="Luecker S."/>
            <person name="Lage O.M."/>
            <person name="Pohl T."/>
            <person name="Merkel B.J."/>
            <person name="Hornburger P."/>
            <person name="Mueller R.-W."/>
            <person name="Bruemmer F."/>
            <person name="Labrenz M."/>
            <person name="Spormann A.M."/>
            <person name="Op Den Camp H."/>
            <person name="Overmann J."/>
            <person name="Amann R."/>
            <person name="Jetten M.S.M."/>
            <person name="Mascher T."/>
            <person name="Medema M.H."/>
            <person name="Devos D.P."/>
            <person name="Kaster A.-K."/>
            <person name="Ovreas L."/>
            <person name="Rohde M."/>
            <person name="Galperin M.Y."/>
            <person name="Jogler C."/>
        </authorList>
    </citation>
    <scope>NUCLEOTIDE SEQUENCE [LARGE SCALE GENOMIC DNA]</scope>
    <source>
        <strain evidence="7 8">Q31b</strain>
    </source>
</reference>
<name>A0A5C6DIS7_9BACT</name>
<dbReference type="InterPro" id="IPR017853">
    <property type="entry name" value="GH"/>
</dbReference>
<keyword evidence="5" id="KW-0326">Glycosidase</keyword>
<gene>
    <name evidence="7" type="primary">ybbD</name>
    <name evidence="7" type="ORF">Q31b_47530</name>
</gene>
<dbReference type="EC" id="3.2.1.52" evidence="3"/>
<comment type="caution">
    <text evidence="7">The sequence shown here is derived from an EMBL/GenBank/DDBJ whole genome shotgun (WGS) entry which is preliminary data.</text>
</comment>
<keyword evidence="8" id="KW-1185">Reference proteome</keyword>
<dbReference type="Gene3D" id="3.40.50.1700">
    <property type="entry name" value="Glycoside hydrolase family 3 C-terminal domain"/>
    <property type="match status" value="1"/>
</dbReference>
<evidence type="ECO:0000256" key="3">
    <source>
        <dbReference type="ARBA" id="ARBA00012663"/>
    </source>
</evidence>
<dbReference type="GO" id="GO:0005975">
    <property type="term" value="P:carbohydrate metabolic process"/>
    <property type="evidence" value="ECO:0007669"/>
    <property type="project" value="InterPro"/>
</dbReference>
<sequence length="618" mass="68525">MTKLYDNNKDPKKREAFINDLLSKMSLDQKVGQCFTIHWGGSMVTPYVMEAVERLHIGGIRVTPFGQNSRRGQHYHQSLNYDYDYPKDYKKIKQNLFIPGPAVYVSPEQYAERLNQLQALAANRNPGVPLHVSIDQEGDISRDFSFAGINLFPSAMGLTSTGDPQLVYEACKAVALQLSAIGVTNLHSPVLDVNINPNNPEINIRAYGDDPDIIAEYALASIKGYMDGGLVPTAKHFPGRGDSDIDAHYAVPNVPGDWDRLDAVELRPYRALIEGGLPSVMLAHTTVPAADPSMQISTVSPEIVTGLLRERLGFEGVITTDSITMGALMEKYGVAKSCALALKAGCDLILNKVEDEFRDQAWIETKRFVEDGEISEEQLNASVKRVLTMKYNLGQFDKMGQVDAAQAGAPIRDQRLIKLSTTVAEKCCTLLRDTESLLPLRPEQTVMVIEQQVLDGYSGFDVFCNNKCFNQAMVEQSKNIYCVDTKFKATQEDTDFLMNYVDEVDVIVATNYYWRLCPANNTALIRQLIAKGKKVIVVTNCPYELGAVPEAVTVICNYSVTPESLKAAARMIYGKLDSQGTWMLKHYAKPTEANMESTYEIKGGITDSGDNEIDQVVF</sequence>
<dbReference type="PANTHER" id="PTHR30480">
    <property type="entry name" value="BETA-HEXOSAMINIDASE-RELATED"/>
    <property type="match status" value="1"/>
</dbReference>
<comment type="catalytic activity">
    <reaction evidence="1">
        <text>Hydrolysis of terminal non-reducing N-acetyl-D-hexosamine residues in N-acetyl-beta-D-hexosaminides.</text>
        <dbReference type="EC" id="3.2.1.52"/>
    </reaction>
</comment>
<keyword evidence="7" id="KW-0449">Lipoprotein</keyword>
<dbReference type="Proteomes" id="UP000315471">
    <property type="component" value="Unassembled WGS sequence"/>
</dbReference>
<dbReference type="InterPro" id="IPR036881">
    <property type="entry name" value="Glyco_hydro_3_C_sf"/>
</dbReference>
<dbReference type="GO" id="GO:0004563">
    <property type="term" value="F:beta-N-acetylhexosaminidase activity"/>
    <property type="evidence" value="ECO:0007669"/>
    <property type="project" value="UniProtKB-EC"/>
</dbReference>
<accession>A0A5C6DIS7</accession>
<feature type="domain" description="Glycoside hydrolase family 3 N-terminal" evidence="6">
    <location>
        <begin position="106"/>
        <end position="388"/>
    </location>
</feature>
<protein>
    <recommendedName>
        <fullName evidence="3">beta-N-acetylhexosaminidase</fullName>
        <ecNumber evidence="3">3.2.1.52</ecNumber>
    </recommendedName>
</protein>
<dbReference type="OrthoDB" id="9805821at2"/>
<dbReference type="Gene3D" id="3.20.20.300">
    <property type="entry name" value="Glycoside hydrolase, family 3, N-terminal domain"/>
    <property type="match status" value="1"/>
</dbReference>
<evidence type="ECO:0000313" key="8">
    <source>
        <dbReference type="Proteomes" id="UP000315471"/>
    </source>
</evidence>
<evidence type="ECO:0000256" key="2">
    <source>
        <dbReference type="ARBA" id="ARBA00005336"/>
    </source>
</evidence>
<evidence type="ECO:0000259" key="6">
    <source>
        <dbReference type="Pfam" id="PF00933"/>
    </source>
</evidence>
<proteinExistence type="inferred from homology"/>
<dbReference type="Pfam" id="PF00933">
    <property type="entry name" value="Glyco_hydro_3"/>
    <property type="match status" value="1"/>
</dbReference>
<dbReference type="AlphaFoldDB" id="A0A5C6DIS7"/>
<dbReference type="InterPro" id="IPR036962">
    <property type="entry name" value="Glyco_hydro_3_N_sf"/>
</dbReference>
<dbReference type="PRINTS" id="PR00133">
    <property type="entry name" value="GLHYDRLASE3"/>
</dbReference>
<keyword evidence="4" id="KW-0378">Hydrolase</keyword>
<dbReference type="GO" id="GO:0009254">
    <property type="term" value="P:peptidoglycan turnover"/>
    <property type="evidence" value="ECO:0007669"/>
    <property type="project" value="TreeGrafter"/>
</dbReference>
<dbReference type="EMBL" id="SJPY01000008">
    <property type="protein sequence ID" value="TWU36472.1"/>
    <property type="molecule type" value="Genomic_DNA"/>
</dbReference>
<evidence type="ECO:0000256" key="4">
    <source>
        <dbReference type="ARBA" id="ARBA00022801"/>
    </source>
</evidence>
<evidence type="ECO:0000256" key="5">
    <source>
        <dbReference type="ARBA" id="ARBA00023295"/>
    </source>
</evidence>
<comment type="similarity">
    <text evidence="2">Belongs to the glycosyl hydrolase 3 family.</text>
</comment>
<evidence type="ECO:0000313" key="7">
    <source>
        <dbReference type="EMBL" id="TWU36472.1"/>
    </source>
</evidence>
<dbReference type="PANTHER" id="PTHR30480:SF13">
    <property type="entry name" value="BETA-HEXOSAMINIDASE"/>
    <property type="match status" value="1"/>
</dbReference>
<dbReference type="InterPro" id="IPR050226">
    <property type="entry name" value="NagZ_Beta-hexosaminidase"/>
</dbReference>